<dbReference type="PANTHER" id="PTHR24055">
    <property type="entry name" value="MITOGEN-ACTIVATED PROTEIN KINASE"/>
    <property type="match status" value="1"/>
</dbReference>
<dbReference type="InterPro" id="IPR017441">
    <property type="entry name" value="Protein_kinase_ATP_BS"/>
</dbReference>
<keyword evidence="2" id="KW-0808">Transferase</keyword>
<feature type="domain" description="Protein kinase" evidence="8">
    <location>
        <begin position="5"/>
        <end position="298"/>
    </location>
</feature>
<dbReference type="EMBL" id="VDLU01000001">
    <property type="protein sequence ID" value="TNJ29996.1"/>
    <property type="molecule type" value="Genomic_DNA"/>
</dbReference>
<dbReference type="InterPro" id="IPR011009">
    <property type="entry name" value="Kinase-like_dom_sf"/>
</dbReference>
<dbReference type="GO" id="GO:0005524">
    <property type="term" value="F:ATP binding"/>
    <property type="evidence" value="ECO:0007669"/>
    <property type="project" value="UniProtKB-UniRule"/>
</dbReference>
<dbReference type="GO" id="GO:0004674">
    <property type="term" value="F:protein serine/threonine kinase activity"/>
    <property type="evidence" value="ECO:0007669"/>
    <property type="project" value="UniProtKB-KW"/>
</dbReference>
<evidence type="ECO:0000313" key="10">
    <source>
        <dbReference type="Proteomes" id="UP000315496"/>
    </source>
</evidence>
<dbReference type="PROSITE" id="PS50011">
    <property type="entry name" value="PROTEIN_KINASE_DOM"/>
    <property type="match status" value="1"/>
</dbReference>
<evidence type="ECO:0000256" key="7">
    <source>
        <dbReference type="RuleBase" id="RU000304"/>
    </source>
</evidence>
<dbReference type="SUPFAM" id="SSF56112">
    <property type="entry name" value="Protein kinase-like (PK-like)"/>
    <property type="match status" value="1"/>
</dbReference>
<evidence type="ECO:0000259" key="8">
    <source>
        <dbReference type="PROSITE" id="PS50011"/>
    </source>
</evidence>
<dbReference type="InterPro" id="IPR008271">
    <property type="entry name" value="Ser/Thr_kinase_AS"/>
</dbReference>
<gene>
    <name evidence="9" type="ORF">GMRT_13576</name>
</gene>
<keyword evidence="3 6" id="KW-0547">Nucleotide-binding</keyword>
<dbReference type="Pfam" id="PF00069">
    <property type="entry name" value="Pkinase"/>
    <property type="match status" value="1"/>
</dbReference>
<feature type="binding site" evidence="6">
    <location>
        <position position="33"/>
    </location>
    <ligand>
        <name>ATP</name>
        <dbReference type="ChEBI" id="CHEBI:30616"/>
    </ligand>
</feature>
<dbReference type="Gene3D" id="3.30.200.20">
    <property type="entry name" value="Phosphorylase Kinase, domain 1"/>
    <property type="match status" value="1"/>
</dbReference>
<evidence type="ECO:0000256" key="6">
    <source>
        <dbReference type="PROSITE-ProRule" id="PRU10141"/>
    </source>
</evidence>
<dbReference type="InterPro" id="IPR000719">
    <property type="entry name" value="Prot_kinase_dom"/>
</dbReference>
<evidence type="ECO:0000256" key="1">
    <source>
        <dbReference type="ARBA" id="ARBA00022527"/>
    </source>
</evidence>
<evidence type="ECO:0000256" key="3">
    <source>
        <dbReference type="ARBA" id="ARBA00022741"/>
    </source>
</evidence>
<proteinExistence type="inferred from homology"/>
<evidence type="ECO:0000256" key="5">
    <source>
        <dbReference type="ARBA" id="ARBA00022840"/>
    </source>
</evidence>
<organism evidence="9 10">
    <name type="scientific">Giardia muris</name>
    <dbReference type="NCBI Taxonomy" id="5742"/>
    <lineage>
        <taxon>Eukaryota</taxon>
        <taxon>Metamonada</taxon>
        <taxon>Diplomonadida</taxon>
        <taxon>Hexamitidae</taxon>
        <taxon>Giardiinae</taxon>
        <taxon>Giardia</taxon>
    </lineage>
</organism>
<sequence length="300" mass="33607">MPGGFTIVGELGAGATGVVMYAVDESGRPLAVKGLDARLTLEEVRCLPEVHILTHLPRHPNIVRLLRIMHVKSQYCLLYEYGGRHNLLQVLRLRGPLREEMLRNVAFHILQALQHIHANGVIHRDLKPENILVDNVDDELGDMLNVRLCDFGLATITEGSHTLGVMTSWYRAPEILIGYTRYNTAVDMWAFGCCLAEMVSGSPLFPGNNDLEQMFLILTLLNLPEKNLCTGPMRELHSYLNEHMDLSTVQPYSFDRAKHNCITHLGCSEALADLLARLLAFNPDSRLTAQAALGHRFFCN</sequence>
<comment type="caution">
    <text evidence="9">The sequence shown here is derived from an EMBL/GenBank/DDBJ whole genome shotgun (WGS) entry which is preliminary data.</text>
</comment>
<dbReference type="VEuPathDB" id="GiardiaDB:GMRT_13576"/>
<dbReference type="FunFam" id="1.10.510.10:FF:000624">
    <property type="entry name" value="Mitogen-activated protein kinase"/>
    <property type="match status" value="1"/>
</dbReference>
<evidence type="ECO:0000256" key="4">
    <source>
        <dbReference type="ARBA" id="ARBA00022777"/>
    </source>
</evidence>
<keyword evidence="4 9" id="KW-0418">Kinase</keyword>
<dbReference type="AlphaFoldDB" id="A0A4Z1SW74"/>
<dbReference type="SMART" id="SM00220">
    <property type="entry name" value="S_TKc"/>
    <property type="match status" value="1"/>
</dbReference>
<keyword evidence="5 6" id="KW-0067">ATP-binding</keyword>
<comment type="similarity">
    <text evidence="7">Belongs to the protein kinase superfamily.</text>
</comment>
<evidence type="ECO:0000313" key="9">
    <source>
        <dbReference type="EMBL" id="TNJ29996.1"/>
    </source>
</evidence>
<keyword evidence="10" id="KW-1185">Reference proteome</keyword>
<reference evidence="9 10" key="1">
    <citation type="submission" date="2019-05" db="EMBL/GenBank/DDBJ databases">
        <title>The compact genome of Giardia muris reveals important steps in the evolution of intestinal protozoan parasites.</title>
        <authorList>
            <person name="Xu F."/>
            <person name="Jimenez-Gonzalez A."/>
            <person name="Einarsson E."/>
            <person name="Astvaldsson A."/>
            <person name="Peirasmaki D."/>
            <person name="Eckmann L."/>
            <person name="Andersson J.O."/>
            <person name="Svard S.G."/>
            <person name="Jerlstrom-Hultqvist J."/>
        </authorList>
    </citation>
    <scope>NUCLEOTIDE SEQUENCE [LARGE SCALE GENOMIC DNA]</scope>
    <source>
        <strain evidence="9 10">Roberts-Thomson</strain>
    </source>
</reference>
<dbReference type="PROSITE" id="PS00108">
    <property type="entry name" value="PROTEIN_KINASE_ST"/>
    <property type="match status" value="1"/>
</dbReference>
<evidence type="ECO:0000256" key="2">
    <source>
        <dbReference type="ARBA" id="ARBA00022679"/>
    </source>
</evidence>
<dbReference type="OrthoDB" id="2158884at2759"/>
<dbReference type="PROSITE" id="PS00107">
    <property type="entry name" value="PROTEIN_KINASE_ATP"/>
    <property type="match status" value="1"/>
</dbReference>
<accession>A0A4Z1SW74</accession>
<name>A0A4Z1SW74_GIAMU</name>
<dbReference type="Gene3D" id="1.10.510.10">
    <property type="entry name" value="Transferase(Phosphotransferase) domain 1"/>
    <property type="match status" value="1"/>
</dbReference>
<protein>
    <submittedName>
        <fullName evidence="9">Kinase, CMGC RCK</fullName>
    </submittedName>
</protein>
<dbReference type="InterPro" id="IPR050117">
    <property type="entry name" value="MAPK"/>
</dbReference>
<dbReference type="Proteomes" id="UP000315496">
    <property type="component" value="Chromosome 1"/>
</dbReference>
<keyword evidence="1 7" id="KW-0723">Serine/threonine-protein kinase</keyword>